<name>A0A017TC41_9BACT</name>
<evidence type="ECO:0000256" key="9">
    <source>
        <dbReference type="ARBA" id="ARBA00023180"/>
    </source>
</evidence>
<comment type="catalytic activity">
    <reaction evidence="11">
        <text>L-seryl-[protein] + ATP = O-phospho-L-seryl-[protein] + ADP + H(+)</text>
        <dbReference type="Rhea" id="RHEA:17989"/>
        <dbReference type="Rhea" id="RHEA-COMP:9863"/>
        <dbReference type="Rhea" id="RHEA-COMP:11604"/>
        <dbReference type="ChEBI" id="CHEBI:15378"/>
        <dbReference type="ChEBI" id="CHEBI:29999"/>
        <dbReference type="ChEBI" id="CHEBI:30616"/>
        <dbReference type="ChEBI" id="CHEBI:83421"/>
        <dbReference type="ChEBI" id="CHEBI:456216"/>
        <dbReference type="EC" id="2.7.11.1"/>
    </reaction>
</comment>
<accession>A0A017TC41</accession>
<evidence type="ECO:0000256" key="8">
    <source>
        <dbReference type="ARBA" id="ARBA00023170"/>
    </source>
</evidence>
<protein>
    <recommendedName>
        <fullName evidence="2">non-specific serine/threonine protein kinase</fullName>
        <ecNumber evidence="2">2.7.11.1</ecNumber>
    </recommendedName>
</protein>
<evidence type="ECO:0000256" key="10">
    <source>
        <dbReference type="ARBA" id="ARBA00047899"/>
    </source>
</evidence>
<evidence type="ECO:0000256" key="2">
    <source>
        <dbReference type="ARBA" id="ARBA00012513"/>
    </source>
</evidence>
<evidence type="ECO:0000313" key="13">
    <source>
        <dbReference type="Proteomes" id="UP000019678"/>
    </source>
</evidence>
<dbReference type="Gene3D" id="2.130.10.30">
    <property type="entry name" value="Regulator of chromosome condensation 1/beta-lactamase-inhibitor protein II"/>
    <property type="match status" value="2"/>
</dbReference>
<keyword evidence="13" id="KW-1185">Reference proteome</keyword>
<keyword evidence="4" id="KW-0732">Signal</keyword>
<keyword evidence="5" id="KW-1133">Transmembrane helix</keyword>
<comment type="caution">
    <text evidence="12">The sequence shown here is derived from an EMBL/GenBank/DDBJ whole genome shotgun (WGS) entry which is preliminary data.</text>
</comment>
<evidence type="ECO:0000256" key="3">
    <source>
        <dbReference type="ARBA" id="ARBA00022692"/>
    </source>
</evidence>
<evidence type="ECO:0000256" key="4">
    <source>
        <dbReference type="ARBA" id="ARBA00022729"/>
    </source>
</evidence>
<keyword evidence="6" id="KW-0472">Membrane</keyword>
<organism evidence="12 13">
    <name type="scientific">Chondromyces apiculatus DSM 436</name>
    <dbReference type="NCBI Taxonomy" id="1192034"/>
    <lineage>
        <taxon>Bacteria</taxon>
        <taxon>Pseudomonadati</taxon>
        <taxon>Myxococcota</taxon>
        <taxon>Polyangia</taxon>
        <taxon>Polyangiales</taxon>
        <taxon>Polyangiaceae</taxon>
        <taxon>Chondromyces</taxon>
    </lineage>
</organism>
<dbReference type="SUPFAM" id="SSF50985">
    <property type="entry name" value="RCC1/BLIP-II"/>
    <property type="match status" value="1"/>
</dbReference>
<reference evidence="12 13" key="1">
    <citation type="submission" date="2013-05" db="EMBL/GenBank/DDBJ databases">
        <title>Genome assembly of Chondromyces apiculatus DSM 436.</title>
        <authorList>
            <person name="Sharma G."/>
            <person name="Khatri I."/>
            <person name="Kaur C."/>
            <person name="Mayilraj S."/>
            <person name="Subramanian S."/>
        </authorList>
    </citation>
    <scope>NUCLEOTIDE SEQUENCE [LARGE SCALE GENOMIC DNA]</scope>
    <source>
        <strain evidence="12 13">DSM 436</strain>
    </source>
</reference>
<dbReference type="GO" id="GO:0016020">
    <property type="term" value="C:membrane"/>
    <property type="evidence" value="ECO:0007669"/>
    <property type="project" value="UniProtKB-SubCell"/>
</dbReference>
<gene>
    <name evidence="12" type="ORF">CAP_2361</name>
</gene>
<evidence type="ECO:0000256" key="5">
    <source>
        <dbReference type="ARBA" id="ARBA00022989"/>
    </source>
</evidence>
<keyword evidence="3" id="KW-0812">Transmembrane</keyword>
<evidence type="ECO:0000256" key="1">
    <source>
        <dbReference type="ARBA" id="ARBA00004479"/>
    </source>
</evidence>
<keyword evidence="9" id="KW-0325">Glycoprotein</keyword>
<dbReference type="PANTHER" id="PTHR47460:SF1">
    <property type="entry name" value="SERINE_THREONINE-PROTEIN KINASE-LIKE PROTEIN ACR4"/>
    <property type="match status" value="1"/>
</dbReference>
<evidence type="ECO:0000313" key="12">
    <source>
        <dbReference type="EMBL" id="EYF06171.1"/>
    </source>
</evidence>
<dbReference type="STRING" id="1192034.CAP_2361"/>
<dbReference type="PANTHER" id="PTHR47460">
    <property type="entry name" value="SERINE/THREONINE-PROTEIN KINASE-LIKE PROTEIN ACR4"/>
    <property type="match status" value="1"/>
</dbReference>
<comment type="catalytic activity">
    <reaction evidence="10">
        <text>L-threonyl-[protein] + ATP = O-phospho-L-threonyl-[protein] + ADP + H(+)</text>
        <dbReference type="Rhea" id="RHEA:46608"/>
        <dbReference type="Rhea" id="RHEA-COMP:11060"/>
        <dbReference type="Rhea" id="RHEA-COMP:11605"/>
        <dbReference type="ChEBI" id="CHEBI:15378"/>
        <dbReference type="ChEBI" id="CHEBI:30013"/>
        <dbReference type="ChEBI" id="CHEBI:30616"/>
        <dbReference type="ChEBI" id="CHEBI:61977"/>
        <dbReference type="ChEBI" id="CHEBI:456216"/>
        <dbReference type="EC" id="2.7.11.1"/>
    </reaction>
</comment>
<dbReference type="eggNOG" id="COG5184">
    <property type="taxonomic scope" value="Bacteria"/>
</dbReference>
<comment type="subcellular location">
    <subcellularLocation>
        <location evidence="1">Membrane</location>
        <topology evidence="1">Single-pass type I membrane protein</topology>
    </subcellularLocation>
</comment>
<dbReference type="AlphaFoldDB" id="A0A017TC41"/>
<keyword evidence="8" id="KW-0675">Receptor</keyword>
<dbReference type="Proteomes" id="UP000019678">
    <property type="component" value="Unassembled WGS sequence"/>
</dbReference>
<evidence type="ECO:0000256" key="7">
    <source>
        <dbReference type="ARBA" id="ARBA00023157"/>
    </source>
</evidence>
<dbReference type="EMBL" id="ASRX01000018">
    <property type="protein sequence ID" value="EYF06171.1"/>
    <property type="molecule type" value="Genomic_DNA"/>
</dbReference>
<evidence type="ECO:0000256" key="6">
    <source>
        <dbReference type="ARBA" id="ARBA00023136"/>
    </source>
</evidence>
<dbReference type="InterPro" id="IPR009091">
    <property type="entry name" value="RCC1/BLIP-II"/>
</dbReference>
<dbReference type="Pfam" id="PF13540">
    <property type="entry name" value="RCC1_2"/>
    <property type="match status" value="4"/>
</dbReference>
<keyword evidence="7" id="KW-1015">Disulfide bond</keyword>
<proteinExistence type="predicted"/>
<dbReference type="GO" id="GO:0004674">
    <property type="term" value="F:protein serine/threonine kinase activity"/>
    <property type="evidence" value="ECO:0007669"/>
    <property type="project" value="UniProtKB-KW"/>
</dbReference>
<sequence length="496" mass="51756">MSGHVTGICGQAPPLSPGYTGYSPAGPCEGVCYSGWTDGTCTDPADAGSRVVVYGCPGKTYGGSCDGDHNGGVLLGTYDAGQPVSISSFIGAESFCTFQLDVLRPNGGDPIGLRDFLLWERDDCSSTPPPDPSCHCPNGMSYQDIPVTGTSCGQLVCGKDFKWYSCEANGWTNQHWDCPEPPPDPTTCACSGGTDYLGNSASGTPCGDRICGGDFQWYACDEGSWVFEGGECPDEEDTWTAVSVGGYHSCGLRTDGSAACWGRNTSGQALPSVAGPFLQISAGYDYTCALRTNRDVTCWGSNVDGQAPVHVSGPFLTIDTYGKHACGVLMSGALSCWGDLWPGSIPSGTFKDIAVGAFHVCGLRNEGTLTCWGGESYGMPNAPSGPFIDVEAGYASNCALTTEGSASCWGENYWGESDDQPGPIAQISKFFPHTCALLPDGQVDCWGDVGPYAAGYSIPGTFTQVSAGQTHNCALSTGGQILCWGNDSYGQLQVPN</sequence>
<dbReference type="EC" id="2.7.11.1" evidence="2"/>
<evidence type="ECO:0000256" key="11">
    <source>
        <dbReference type="ARBA" id="ARBA00048679"/>
    </source>
</evidence>